<keyword evidence="2" id="KW-1185">Reference proteome</keyword>
<dbReference type="EMBL" id="KV748277">
    <property type="protein sequence ID" value="OCK86968.1"/>
    <property type="molecule type" value="Genomic_DNA"/>
</dbReference>
<proteinExistence type="predicted"/>
<gene>
    <name evidence="1" type="ORF">K441DRAFT_596838</name>
</gene>
<name>A0ACC8EKW9_9PEZI</name>
<dbReference type="Proteomes" id="UP000250078">
    <property type="component" value="Unassembled WGS sequence"/>
</dbReference>
<organism evidence="1 2">
    <name type="scientific">Cenococcum geophilum 1.58</name>
    <dbReference type="NCBI Taxonomy" id="794803"/>
    <lineage>
        <taxon>Eukaryota</taxon>
        <taxon>Fungi</taxon>
        <taxon>Dikarya</taxon>
        <taxon>Ascomycota</taxon>
        <taxon>Pezizomycotina</taxon>
        <taxon>Dothideomycetes</taxon>
        <taxon>Pleosporomycetidae</taxon>
        <taxon>Gloniales</taxon>
        <taxon>Gloniaceae</taxon>
        <taxon>Cenococcum</taxon>
    </lineage>
</organism>
<protein>
    <submittedName>
        <fullName evidence="1">Uncharacterized protein</fullName>
    </submittedName>
</protein>
<feature type="non-terminal residue" evidence="1">
    <location>
        <position position="1"/>
    </location>
</feature>
<evidence type="ECO:0000313" key="1">
    <source>
        <dbReference type="EMBL" id="OCK86968.1"/>
    </source>
</evidence>
<accession>A0ACC8EKW9</accession>
<reference evidence="1 2" key="1">
    <citation type="journal article" date="2016" name="Nat. Commun.">
        <title>Ectomycorrhizal ecology is imprinted in the genome of the dominant symbiotic fungus Cenococcum geophilum.</title>
        <authorList>
            <consortium name="DOE Joint Genome Institute"/>
            <person name="Peter M."/>
            <person name="Kohler A."/>
            <person name="Ohm R.A."/>
            <person name="Kuo A."/>
            <person name="Krutzmann J."/>
            <person name="Morin E."/>
            <person name="Arend M."/>
            <person name="Barry K.W."/>
            <person name="Binder M."/>
            <person name="Choi C."/>
            <person name="Clum A."/>
            <person name="Copeland A."/>
            <person name="Grisel N."/>
            <person name="Haridas S."/>
            <person name="Kipfer T."/>
            <person name="LaButti K."/>
            <person name="Lindquist E."/>
            <person name="Lipzen A."/>
            <person name="Maire R."/>
            <person name="Meier B."/>
            <person name="Mihaltcheva S."/>
            <person name="Molinier V."/>
            <person name="Murat C."/>
            <person name="Poggeler S."/>
            <person name="Quandt C.A."/>
            <person name="Sperisen C."/>
            <person name="Tritt A."/>
            <person name="Tisserant E."/>
            <person name="Crous P.W."/>
            <person name="Henrissat B."/>
            <person name="Nehls U."/>
            <person name="Egli S."/>
            <person name="Spatafora J.W."/>
            <person name="Grigoriev I.V."/>
            <person name="Martin F.M."/>
        </authorList>
    </citation>
    <scope>NUCLEOTIDE SEQUENCE [LARGE SCALE GENOMIC DNA]</scope>
    <source>
        <strain evidence="1 2">1.58</strain>
    </source>
</reference>
<sequence length="54" mass="5808">HSCSTCIIIGKPCQHTTPLCINCKGNHFANSKDCETLKAAKLVCSTSLDNSIKE</sequence>
<evidence type="ECO:0000313" key="2">
    <source>
        <dbReference type="Proteomes" id="UP000250078"/>
    </source>
</evidence>